<protein>
    <submittedName>
        <fullName evidence="2">Uncharacterized protein</fullName>
    </submittedName>
</protein>
<dbReference type="RefSeq" id="WP_264503822.1">
    <property type="nucleotide sequence ID" value="NZ_JAPDDS010000027.1"/>
</dbReference>
<evidence type="ECO:0000313" key="2">
    <source>
        <dbReference type="EMBL" id="MCW1887866.1"/>
    </source>
</evidence>
<dbReference type="EMBL" id="JAPDDS010000027">
    <property type="protein sequence ID" value="MCW1887866.1"/>
    <property type="molecule type" value="Genomic_DNA"/>
</dbReference>
<evidence type="ECO:0000313" key="3">
    <source>
        <dbReference type="Proteomes" id="UP001207930"/>
    </source>
</evidence>
<accession>A0ABT3FW91</accession>
<gene>
    <name evidence="2" type="ORF">OKA04_24215</name>
</gene>
<keyword evidence="3" id="KW-1185">Reference proteome</keyword>
<keyword evidence="1" id="KW-0472">Membrane</keyword>
<keyword evidence="1" id="KW-1133">Transmembrane helix</keyword>
<name>A0ABT3FW91_9BACT</name>
<comment type="caution">
    <text evidence="2">The sequence shown here is derived from an EMBL/GenBank/DDBJ whole genome shotgun (WGS) entry which is preliminary data.</text>
</comment>
<sequence length="119" mass="14141">MHPAASPRPIHRWQTFWWGILVLTFLFWAWHRSYRNHDEAGFTFADHAYDYLSTDATLSLFIIHPAGFGTNYEPRLPHHPIELQIIRHGTHFTAHIYHIAWWLILTIHFRLTLPESTTS</sequence>
<proteinExistence type="predicted"/>
<keyword evidence="1" id="KW-0812">Transmembrane</keyword>
<organism evidence="2 3">
    <name type="scientific">Luteolibacter flavescens</name>
    <dbReference type="NCBI Taxonomy" id="1859460"/>
    <lineage>
        <taxon>Bacteria</taxon>
        <taxon>Pseudomonadati</taxon>
        <taxon>Verrucomicrobiota</taxon>
        <taxon>Verrucomicrobiia</taxon>
        <taxon>Verrucomicrobiales</taxon>
        <taxon>Verrucomicrobiaceae</taxon>
        <taxon>Luteolibacter</taxon>
    </lineage>
</organism>
<reference evidence="2 3" key="1">
    <citation type="submission" date="2022-10" db="EMBL/GenBank/DDBJ databases">
        <title>Luteolibacter flavescens strain MCCC 1K03193, whole genome shotgun sequencing project.</title>
        <authorList>
            <person name="Zhao G."/>
            <person name="Shen L."/>
        </authorList>
    </citation>
    <scope>NUCLEOTIDE SEQUENCE [LARGE SCALE GENOMIC DNA]</scope>
    <source>
        <strain evidence="2 3">MCCC 1K03193</strain>
    </source>
</reference>
<evidence type="ECO:0000256" key="1">
    <source>
        <dbReference type="SAM" id="Phobius"/>
    </source>
</evidence>
<feature type="transmembrane region" description="Helical" evidence="1">
    <location>
        <begin position="12"/>
        <end position="30"/>
    </location>
</feature>
<dbReference type="Proteomes" id="UP001207930">
    <property type="component" value="Unassembled WGS sequence"/>
</dbReference>